<sequence length="731" mass="84329">MYPLIIVIIVLIVILFIYLNNKISRLEKEISDLNKKILGKNTIQEIHEKLPMKATQQFSQESSTVKKSQIAYNNTNDTQKDWLTPAFSFLQQNALTIIGIFTLVLGIGYFVKYAIDKNWIGEPLRVGIGFITGVVIITTGHFLRKNYSSFASVITGGGIAVLYFTITIAFREYHLFSQNIAFSLTCLITLIAIFLSYYYNNKILIIFSLFGGFLAPFMISTGQSNYLFLFTYLSVLNIGMLALFFLKNWKSVGWIAFIFTHIYLFYWTIEKTDILNIYFYIINYIIFYSFALKNYFKTGTLLSSDILMLVLSNLLGIVGSVYIFSTLGYEPVVIFPIGFATVNALLFYKEYSKTHFGINYSVFAGITISLITIAFALQFKTHLITSVWAVEATLILFIWKKTSHKIFKICFYLLLPLVIIAQLITWAQYTELKNLSIVFNPIFLTSSVTAVTIFINLMLLRKLPDNQKSNSFFENIFSVISYGIIYLAVLLEIIYHISEQPWIVIFSIAVLFTLYYISGIILFRKKLDINPILEVAIIYVFLGLVIIDVLVSGSGIISNFLKKEIRLTFYYLYLLYLIPFLYLTVRMLSKTEFFKRKISYWYLAFAVVVFVSGEVYHCYILLNTDIISEIPILRKHFSLLYLPIIWTILASLLIYKGIKNNLAEYNKIGFVLIGVMIIKLYAYDVWEMDNISRITAFIILGIILLISSFLFQRLKKIIQTMVENKDEKENL</sequence>
<feature type="transmembrane region" description="Helical" evidence="1">
    <location>
        <begin position="383"/>
        <end position="399"/>
    </location>
</feature>
<feature type="transmembrane region" description="Helical" evidence="1">
    <location>
        <begin position="600"/>
        <end position="622"/>
    </location>
</feature>
<feature type="transmembrane region" description="Helical" evidence="1">
    <location>
        <begin position="203"/>
        <end position="220"/>
    </location>
</feature>
<dbReference type="EMBL" id="FQUT01000001">
    <property type="protein sequence ID" value="SHE58040.1"/>
    <property type="molecule type" value="Genomic_DNA"/>
</dbReference>
<feature type="transmembrane region" description="Helical" evidence="1">
    <location>
        <begin position="94"/>
        <end position="111"/>
    </location>
</feature>
<feature type="transmembrane region" description="Helical" evidence="1">
    <location>
        <begin position="435"/>
        <end position="460"/>
    </location>
</feature>
<dbReference type="AlphaFoldDB" id="A0A1M4UN83"/>
<feature type="transmembrane region" description="Helical" evidence="1">
    <location>
        <begin position="694"/>
        <end position="711"/>
    </location>
</feature>
<feature type="transmembrane region" description="Helical" evidence="1">
    <location>
        <begin position="150"/>
        <end position="170"/>
    </location>
</feature>
<dbReference type="STRING" id="1416778.SAMN05443633_101553"/>
<name>A0A1M4UN83_9FLAO</name>
<protein>
    <submittedName>
        <fullName evidence="2">Predicted membrane protein</fullName>
    </submittedName>
</protein>
<feature type="transmembrane region" description="Helical" evidence="1">
    <location>
        <begin position="665"/>
        <end position="682"/>
    </location>
</feature>
<evidence type="ECO:0000256" key="1">
    <source>
        <dbReference type="SAM" id="Phobius"/>
    </source>
</evidence>
<keyword evidence="1" id="KW-1133">Transmembrane helix</keyword>
<feature type="transmembrane region" description="Helical" evidence="1">
    <location>
        <begin position="123"/>
        <end position="143"/>
    </location>
</feature>
<feature type="transmembrane region" description="Helical" evidence="1">
    <location>
        <begin position="306"/>
        <end position="325"/>
    </location>
</feature>
<feature type="transmembrane region" description="Helical" evidence="1">
    <location>
        <begin position="331"/>
        <end position="348"/>
    </location>
</feature>
<organism evidence="2 3">
    <name type="scientific">Chryseobacterium arachidis</name>
    <dbReference type="NCBI Taxonomy" id="1416778"/>
    <lineage>
        <taxon>Bacteria</taxon>
        <taxon>Pseudomonadati</taxon>
        <taxon>Bacteroidota</taxon>
        <taxon>Flavobacteriia</taxon>
        <taxon>Flavobacteriales</taxon>
        <taxon>Weeksellaceae</taxon>
        <taxon>Chryseobacterium group</taxon>
        <taxon>Chryseobacterium</taxon>
    </lineage>
</organism>
<feature type="transmembrane region" description="Helical" evidence="1">
    <location>
        <begin position="535"/>
        <end position="557"/>
    </location>
</feature>
<feature type="transmembrane region" description="Helical" evidence="1">
    <location>
        <begin position="275"/>
        <end position="294"/>
    </location>
</feature>
<dbReference type="PANTHER" id="PTHR38434:SF1">
    <property type="entry name" value="BLL2549 PROTEIN"/>
    <property type="match status" value="1"/>
</dbReference>
<dbReference type="InterPro" id="IPR019286">
    <property type="entry name" value="DUF2339_TM"/>
</dbReference>
<keyword evidence="3" id="KW-1185">Reference proteome</keyword>
<feature type="transmembrane region" description="Helical" evidence="1">
    <location>
        <begin position="411"/>
        <end position="429"/>
    </location>
</feature>
<accession>A0A1M4UN83</accession>
<dbReference type="OrthoDB" id="666059at2"/>
<feature type="transmembrane region" description="Helical" evidence="1">
    <location>
        <begin position="503"/>
        <end position="523"/>
    </location>
</feature>
<feature type="transmembrane region" description="Helical" evidence="1">
    <location>
        <begin position="637"/>
        <end position="658"/>
    </location>
</feature>
<dbReference type="RefSeq" id="WP_072953075.1">
    <property type="nucleotide sequence ID" value="NZ_FQUT01000001.1"/>
</dbReference>
<feature type="transmembrane region" description="Helical" evidence="1">
    <location>
        <begin position="226"/>
        <end position="245"/>
    </location>
</feature>
<feature type="transmembrane region" description="Helical" evidence="1">
    <location>
        <begin position="252"/>
        <end position="269"/>
    </location>
</feature>
<dbReference type="Proteomes" id="UP000184518">
    <property type="component" value="Unassembled WGS sequence"/>
</dbReference>
<feature type="transmembrane region" description="Helical" evidence="1">
    <location>
        <begin position="6"/>
        <end position="23"/>
    </location>
</feature>
<evidence type="ECO:0000313" key="2">
    <source>
        <dbReference type="EMBL" id="SHE58040.1"/>
    </source>
</evidence>
<reference evidence="3" key="1">
    <citation type="submission" date="2016-11" db="EMBL/GenBank/DDBJ databases">
        <authorList>
            <person name="Varghese N."/>
            <person name="Submissions S."/>
        </authorList>
    </citation>
    <scope>NUCLEOTIDE SEQUENCE [LARGE SCALE GENOMIC DNA]</scope>
    <source>
        <strain evidence="3">DSM 27619</strain>
    </source>
</reference>
<evidence type="ECO:0000313" key="3">
    <source>
        <dbReference type="Proteomes" id="UP000184518"/>
    </source>
</evidence>
<gene>
    <name evidence="2" type="ORF">SAMN05443633_101553</name>
</gene>
<keyword evidence="1" id="KW-0472">Membrane</keyword>
<dbReference type="Pfam" id="PF10101">
    <property type="entry name" value="DUF2339"/>
    <property type="match status" value="1"/>
</dbReference>
<feature type="transmembrane region" description="Helical" evidence="1">
    <location>
        <begin position="176"/>
        <end position="196"/>
    </location>
</feature>
<dbReference type="PANTHER" id="PTHR38434">
    <property type="entry name" value="BLL2549 PROTEIN"/>
    <property type="match status" value="1"/>
</dbReference>
<keyword evidence="1" id="KW-0812">Transmembrane</keyword>
<proteinExistence type="predicted"/>
<feature type="transmembrane region" description="Helical" evidence="1">
    <location>
        <begin position="472"/>
        <end position="497"/>
    </location>
</feature>
<feature type="transmembrane region" description="Helical" evidence="1">
    <location>
        <begin position="569"/>
        <end position="588"/>
    </location>
</feature>
<feature type="transmembrane region" description="Helical" evidence="1">
    <location>
        <begin position="360"/>
        <end position="377"/>
    </location>
</feature>